<proteinExistence type="predicted"/>
<keyword evidence="2" id="KW-1185">Reference proteome</keyword>
<organism evidence="1 2">
    <name type="scientific">Decorospora gaudefroyi</name>
    <dbReference type="NCBI Taxonomy" id="184978"/>
    <lineage>
        <taxon>Eukaryota</taxon>
        <taxon>Fungi</taxon>
        <taxon>Dikarya</taxon>
        <taxon>Ascomycota</taxon>
        <taxon>Pezizomycotina</taxon>
        <taxon>Dothideomycetes</taxon>
        <taxon>Pleosporomycetidae</taxon>
        <taxon>Pleosporales</taxon>
        <taxon>Pleosporineae</taxon>
        <taxon>Pleosporaceae</taxon>
        <taxon>Decorospora</taxon>
    </lineage>
</organism>
<dbReference type="Proteomes" id="UP000800040">
    <property type="component" value="Unassembled WGS sequence"/>
</dbReference>
<evidence type="ECO:0000313" key="2">
    <source>
        <dbReference type="Proteomes" id="UP000800040"/>
    </source>
</evidence>
<gene>
    <name evidence="1" type="ORF">BDW02DRAFT_645848</name>
</gene>
<accession>A0A6A5KR59</accession>
<dbReference type="EMBL" id="ML975268">
    <property type="protein sequence ID" value="KAF1836894.1"/>
    <property type="molecule type" value="Genomic_DNA"/>
</dbReference>
<evidence type="ECO:0000313" key="1">
    <source>
        <dbReference type="EMBL" id="KAF1836894.1"/>
    </source>
</evidence>
<dbReference type="OrthoDB" id="3812487at2759"/>
<protein>
    <submittedName>
        <fullName evidence="1">Uncharacterized protein</fullName>
    </submittedName>
</protein>
<sequence>MAPTLPDLPVEIFNQIIDELPYSWLHERPRRMRRKQEILSLRCLSRDVEIKTRIRFGEEFFFTLPIWDDTIEYLSSVSFVTDLVKCCDGMPRLTALTFGGPVKSSAASVGVQQRIQHTWEKTVSNVLVLLSVHKSLNLNALAFGREPRNGLHGLSLPTPIHLFTTGALGAGFLETLKTLKLLGFRSTAHSQLGTELPSAELPTVTDATRFQVASLLGSMPELTSLTYHGHDPFKSAECYVESPLLFLRLRPPPLTELELTSLAIADDIRLGEMLKVLSGSLKRLTLERVVLLAGNLMHVFGIFVDHLQDLRFLCLNSLVMETHQIGFQILNRNRPVTVDADFYEANFEWYMFAVEDQESQGETATMDGLDRVSMITDMLQNEWAFVFNSGCVGAWHSVTLDAAEDGNLTPWMEAIRDEHEAAKGRFLGYSRHPGVPWSK</sequence>
<name>A0A6A5KR59_9PLEO</name>
<reference evidence="1" key="1">
    <citation type="submission" date="2020-01" db="EMBL/GenBank/DDBJ databases">
        <authorList>
            <consortium name="DOE Joint Genome Institute"/>
            <person name="Haridas S."/>
            <person name="Albert R."/>
            <person name="Binder M."/>
            <person name="Bloem J."/>
            <person name="Labutti K."/>
            <person name="Salamov A."/>
            <person name="Andreopoulos B."/>
            <person name="Baker S.E."/>
            <person name="Barry K."/>
            <person name="Bills G."/>
            <person name="Bluhm B.H."/>
            <person name="Cannon C."/>
            <person name="Castanera R."/>
            <person name="Culley D.E."/>
            <person name="Daum C."/>
            <person name="Ezra D."/>
            <person name="Gonzalez J.B."/>
            <person name="Henrissat B."/>
            <person name="Kuo A."/>
            <person name="Liang C."/>
            <person name="Lipzen A."/>
            <person name="Lutzoni F."/>
            <person name="Magnuson J."/>
            <person name="Mondo S."/>
            <person name="Nolan M."/>
            <person name="Ohm R."/>
            <person name="Pangilinan J."/>
            <person name="Park H.-J."/>
            <person name="Ramirez L."/>
            <person name="Alfaro M."/>
            <person name="Sun H."/>
            <person name="Tritt A."/>
            <person name="Yoshinaga Y."/>
            <person name="Zwiers L.-H."/>
            <person name="Turgeon B.G."/>
            <person name="Goodwin S.B."/>
            <person name="Spatafora J.W."/>
            <person name="Crous P.W."/>
            <person name="Grigoriev I.V."/>
        </authorList>
    </citation>
    <scope>NUCLEOTIDE SEQUENCE</scope>
    <source>
        <strain evidence="1">P77</strain>
    </source>
</reference>
<dbReference type="AlphaFoldDB" id="A0A6A5KR59"/>